<comment type="caution">
    <text evidence="3">The sequence shown here is derived from an EMBL/GenBank/DDBJ whole genome shotgun (WGS) entry which is preliminary data.</text>
</comment>
<dbReference type="GO" id="GO:0009092">
    <property type="term" value="P:homoserine metabolic process"/>
    <property type="evidence" value="ECO:0007669"/>
    <property type="project" value="TreeGrafter"/>
</dbReference>
<gene>
    <name evidence="3" type="ORF">IAC44_01755</name>
</gene>
<dbReference type="Proteomes" id="UP000824161">
    <property type="component" value="Unassembled WGS sequence"/>
</dbReference>
<dbReference type="Gene3D" id="3.40.50.1820">
    <property type="entry name" value="alpha/beta hydrolase"/>
    <property type="match status" value="1"/>
</dbReference>
<evidence type="ECO:0000313" key="3">
    <source>
        <dbReference type="EMBL" id="HIT97543.1"/>
    </source>
</evidence>
<dbReference type="EMBL" id="DVLY01000043">
    <property type="protein sequence ID" value="HIT97543.1"/>
    <property type="molecule type" value="Genomic_DNA"/>
</dbReference>
<reference evidence="3" key="1">
    <citation type="submission" date="2020-10" db="EMBL/GenBank/DDBJ databases">
        <authorList>
            <person name="Gilroy R."/>
        </authorList>
    </citation>
    <scope>NUCLEOTIDE SEQUENCE</scope>
    <source>
        <strain evidence="3">1383</strain>
    </source>
</reference>
<evidence type="ECO:0000313" key="4">
    <source>
        <dbReference type="Proteomes" id="UP000824161"/>
    </source>
</evidence>
<dbReference type="GO" id="GO:0016787">
    <property type="term" value="F:hydrolase activity"/>
    <property type="evidence" value="ECO:0007669"/>
    <property type="project" value="UniProtKB-KW"/>
</dbReference>
<keyword evidence="1" id="KW-0808">Transferase</keyword>
<dbReference type="AlphaFoldDB" id="A0A9D1H8E5"/>
<feature type="domain" description="AB hydrolase-1" evidence="2">
    <location>
        <begin position="37"/>
        <end position="156"/>
    </location>
</feature>
<organism evidence="3 4">
    <name type="scientific">Candidatus Merdimorpha stercoravium</name>
    <dbReference type="NCBI Taxonomy" id="2840863"/>
    <lineage>
        <taxon>Bacteria</taxon>
        <taxon>Pseudomonadati</taxon>
        <taxon>Bacteroidota</taxon>
        <taxon>Flavobacteriia</taxon>
        <taxon>Flavobacteriales</taxon>
        <taxon>Candidatus Merdimorpha</taxon>
    </lineage>
</organism>
<proteinExistence type="predicted"/>
<dbReference type="InterPro" id="IPR008220">
    <property type="entry name" value="HAT_MetX-like"/>
</dbReference>
<dbReference type="Pfam" id="PF00561">
    <property type="entry name" value="Abhydrolase_1"/>
    <property type="match status" value="1"/>
</dbReference>
<dbReference type="GO" id="GO:0009086">
    <property type="term" value="P:methionine biosynthetic process"/>
    <property type="evidence" value="ECO:0007669"/>
    <property type="project" value="TreeGrafter"/>
</dbReference>
<dbReference type="PANTHER" id="PTHR32268">
    <property type="entry name" value="HOMOSERINE O-ACETYLTRANSFERASE"/>
    <property type="match status" value="1"/>
</dbReference>
<reference evidence="3" key="2">
    <citation type="journal article" date="2021" name="PeerJ">
        <title>Extensive microbial diversity within the chicken gut microbiome revealed by metagenomics and culture.</title>
        <authorList>
            <person name="Gilroy R."/>
            <person name="Ravi A."/>
            <person name="Getino M."/>
            <person name="Pursley I."/>
            <person name="Horton D.L."/>
            <person name="Alikhan N.F."/>
            <person name="Baker D."/>
            <person name="Gharbi K."/>
            <person name="Hall N."/>
            <person name="Watson M."/>
            <person name="Adriaenssens E.M."/>
            <person name="Foster-Nyarko E."/>
            <person name="Jarju S."/>
            <person name="Secka A."/>
            <person name="Antonio M."/>
            <person name="Oren A."/>
            <person name="Chaudhuri R.R."/>
            <person name="La Ragione R."/>
            <person name="Hildebrand F."/>
            <person name="Pallen M.J."/>
        </authorList>
    </citation>
    <scope>NUCLEOTIDE SEQUENCE</scope>
    <source>
        <strain evidence="3">1383</strain>
    </source>
</reference>
<evidence type="ECO:0000259" key="2">
    <source>
        <dbReference type="Pfam" id="PF00561"/>
    </source>
</evidence>
<dbReference type="InterPro" id="IPR029058">
    <property type="entry name" value="AB_hydrolase_fold"/>
</dbReference>
<keyword evidence="3" id="KW-0378">Hydrolase</keyword>
<sequence length="279" mass="31336">MLERVKITDFTCESGEKIPALDLSYEVFGRPLDSGAPVVLVFHALTGNSNVCGDPHGWWRGLIYPGGTVDTDRYSILCFNIPGNGYDGFLWGDRYVRINARDIARMFVEASRRLGVEHFHTLIGGSLGGCLVWETIAEYPECAGQAVIVAGDWKATDWVTALSVIQLQLLARGDFGMHDARMMTMLFFRSPQSIDAKFSRTMNPELGVRNIQSWLEHHGKKLQGRFSPDAYRFMMHMITTVDISRGRGSFEQAIRPFAGRIVQVGITSDLYFPAYENVR</sequence>
<dbReference type="SUPFAM" id="SSF53474">
    <property type="entry name" value="alpha/beta-Hydrolases"/>
    <property type="match status" value="1"/>
</dbReference>
<evidence type="ECO:0000256" key="1">
    <source>
        <dbReference type="ARBA" id="ARBA00022679"/>
    </source>
</evidence>
<accession>A0A9D1H8E5</accession>
<protein>
    <submittedName>
        <fullName evidence="3">Alpha/beta fold hydrolase</fullName>
    </submittedName>
</protein>
<dbReference type="PANTHER" id="PTHR32268:SF11">
    <property type="entry name" value="HOMOSERINE O-ACETYLTRANSFERASE"/>
    <property type="match status" value="1"/>
</dbReference>
<feature type="non-terminal residue" evidence="3">
    <location>
        <position position="279"/>
    </location>
</feature>
<name>A0A9D1H8E5_9FLAO</name>
<dbReference type="GO" id="GO:0004414">
    <property type="term" value="F:homoserine O-acetyltransferase activity"/>
    <property type="evidence" value="ECO:0007669"/>
    <property type="project" value="TreeGrafter"/>
</dbReference>
<dbReference type="InterPro" id="IPR000073">
    <property type="entry name" value="AB_hydrolase_1"/>
</dbReference>